<dbReference type="GeneID" id="25287137"/>
<feature type="non-terminal residue" evidence="2">
    <location>
        <position position="340"/>
    </location>
</feature>
<dbReference type="GO" id="GO:0020037">
    <property type="term" value="F:heme binding"/>
    <property type="evidence" value="ECO:0007669"/>
    <property type="project" value="InterPro"/>
</dbReference>
<dbReference type="OrthoDB" id="5199543at2759"/>
<dbReference type="GO" id="GO:0007064">
    <property type="term" value="P:mitotic sister chromatid cohesion"/>
    <property type="evidence" value="ECO:0007669"/>
    <property type="project" value="InterPro"/>
</dbReference>
<dbReference type="Pfam" id="PF09724">
    <property type="entry name" value="Dcc1"/>
    <property type="match status" value="1"/>
</dbReference>
<feature type="domain" description="Plant heme peroxidase family profile" evidence="1">
    <location>
        <begin position="137"/>
        <end position="237"/>
    </location>
</feature>
<dbReference type="EMBL" id="AMGV01000022">
    <property type="protein sequence ID" value="KEF51608.1"/>
    <property type="molecule type" value="Genomic_DNA"/>
</dbReference>
<dbReference type="PROSITE" id="PS50873">
    <property type="entry name" value="PEROXIDASE_4"/>
    <property type="match status" value="1"/>
</dbReference>
<gene>
    <name evidence="2" type="ORF">A1O9_12243</name>
</gene>
<dbReference type="HOGENOM" id="CLU_037336_0_0_1"/>
<dbReference type="RefSeq" id="XP_013254198.1">
    <property type="nucleotide sequence ID" value="XM_013398744.1"/>
</dbReference>
<comment type="caution">
    <text evidence="2">The sequence shown here is derived from an EMBL/GenBank/DDBJ whole genome shotgun (WGS) entry which is preliminary data.</text>
</comment>
<sequence length="340" mass="37422">AMSTQDSSFPPIAFSSTFPQQNFRLLELPPELLALIEARKDTHPVSVCMPCSYADHSHGHCRLQFKSGLPAATTSKQHTGSHLPSRTHAPVTDASAQQGFLHLCSDENVWAVKQVSTSNTVFVTKFCDTYTPENDPDGDIDMRESEDNTLPDSETDALRNMTGNRGITTIAQVKNVLELIPVNPSEKAVEDQILSMVRTIAHADDGGDDSMEDILSKRRDDTTYSFQELLDNIPAPTTLCCRVAKNLFLIHDPTVRGPAQTSLVRPSLLLSAWKEFTQQCDILDARIEGPEPAAATPHPPGHTTTFGSVFQHMNDQHERGNDPGITDFASTLICAILRRF</sequence>
<accession>A0A072NX47</accession>
<dbReference type="Proteomes" id="UP000027920">
    <property type="component" value="Unassembled WGS sequence"/>
</dbReference>
<keyword evidence="3" id="KW-1185">Reference proteome</keyword>
<dbReference type="GO" id="GO:0031390">
    <property type="term" value="C:Ctf18 RFC-like complex"/>
    <property type="evidence" value="ECO:0007669"/>
    <property type="project" value="InterPro"/>
</dbReference>
<organism evidence="2 3">
    <name type="scientific">Exophiala aquamarina CBS 119918</name>
    <dbReference type="NCBI Taxonomy" id="1182545"/>
    <lineage>
        <taxon>Eukaryota</taxon>
        <taxon>Fungi</taxon>
        <taxon>Dikarya</taxon>
        <taxon>Ascomycota</taxon>
        <taxon>Pezizomycotina</taxon>
        <taxon>Eurotiomycetes</taxon>
        <taxon>Chaetothyriomycetidae</taxon>
        <taxon>Chaetothyriales</taxon>
        <taxon>Herpotrichiellaceae</taxon>
        <taxon>Exophiala</taxon>
    </lineage>
</organism>
<evidence type="ECO:0000313" key="2">
    <source>
        <dbReference type="EMBL" id="KEF51608.1"/>
    </source>
</evidence>
<feature type="non-terminal residue" evidence="2">
    <location>
        <position position="1"/>
    </location>
</feature>
<name>A0A072NX47_9EURO</name>
<dbReference type="InterPro" id="IPR019128">
    <property type="entry name" value="Dcc1"/>
</dbReference>
<protein>
    <recommendedName>
        <fullName evidence="1">Plant heme peroxidase family profile domain-containing protein</fullName>
    </recommendedName>
</protein>
<dbReference type="GO" id="GO:0006979">
    <property type="term" value="P:response to oxidative stress"/>
    <property type="evidence" value="ECO:0007669"/>
    <property type="project" value="InterPro"/>
</dbReference>
<dbReference type="STRING" id="1182545.A0A072NX47"/>
<dbReference type="GO" id="GO:0004601">
    <property type="term" value="F:peroxidase activity"/>
    <property type="evidence" value="ECO:0007669"/>
    <property type="project" value="InterPro"/>
</dbReference>
<evidence type="ECO:0000259" key="1">
    <source>
        <dbReference type="PROSITE" id="PS50873"/>
    </source>
</evidence>
<evidence type="ECO:0000313" key="3">
    <source>
        <dbReference type="Proteomes" id="UP000027920"/>
    </source>
</evidence>
<dbReference type="VEuPathDB" id="FungiDB:A1O9_12243"/>
<proteinExistence type="predicted"/>
<reference evidence="2 3" key="1">
    <citation type="submission" date="2013-03" db="EMBL/GenBank/DDBJ databases">
        <title>The Genome Sequence of Exophiala aquamarina CBS 119918.</title>
        <authorList>
            <consortium name="The Broad Institute Genomics Platform"/>
            <person name="Cuomo C."/>
            <person name="de Hoog S."/>
            <person name="Gorbushina A."/>
            <person name="Walker B."/>
            <person name="Young S.K."/>
            <person name="Zeng Q."/>
            <person name="Gargeya S."/>
            <person name="Fitzgerald M."/>
            <person name="Haas B."/>
            <person name="Abouelleil A."/>
            <person name="Allen A.W."/>
            <person name="Alvarado L."/>
            <person name="Arachchi H.M."/>
            <person name="Berlin A.M."/>
            <person name="Chapman S.B."/>
            <person name="Gainer-Dewar J."/>
            <person name="Goldberg J."/>
            <person name="Griggs A."/>
            <person name="Gujja S."/>
            <person name="Hansen M."/>
            <person name="Howarth C."/>
            <person name="Imamovic A."/>
            <person name="Ireland A."/>
            <person name="Larimer J."/>
            <person name="McCowan C."/>
            <person name="Murphy C."/>
            <person name="Pearson M."/>
            <person name="Poon T.W."/>
            <person name="Priest M."/>
            <person name="Roberts A."/>
            <person name="Saif S."/>
            <person name="Shea T."/>
            <person name="Sisk P."/>
            <person name="Sykes S."/>
            <person name="Wortman J."/>
            <person name="Nusbaum C."/>
            <person name="Birren B."/>
        </authorList>
    </citation>
    <scope>NUCLEOTIDE SEQUENCE [LARGE SCALE GENOMIC DNA]</scope>
    <source>
        <strain evidence="2 3">CBS 119918</strain>
    </source>
</reference>
<dbReference type="AlphaFoldDB" id="A0A072NX47"/>
<dbReference type="InterPro" id="IPR002016">
    <property type="entry name" value="Haem_peroxidase"/>
</dbReference>